<sequence>MPPRLQLLSRASAPSYQPLAPFLYPFLPQQRSASILASLSDNQGAYNKKIRRGRGPSSGKGKTSGRGHKGQKQHGKVPVGFNGGQTKDEVVAGPRGFVNRFSTELSPINLNKIQHWITTNRLDPTQPITLKELSASRCLHGVKKDGVKLLARGKEDLQTPIHIIVSRASASAIAAVEAAGGTVTTRYYTPFAVSKIKQGAMDPIHSLKSRIELPVQADAPGTVEELLLRERQYRYKLPDPASRKGLEYYRDEAHRGYLSYLVGEGQGPSLYFRTPGEQKFRRKVVAGKSGQAAGAENKLW</sequence>
<protein>
    <submittedName>
        <fullName evidence="1">YmL10</fullName>
    </submittedName>
</protein>
<dbReference type="Proteomes" id="UP001281147">
    <property type="component" value="Unassembled WGS sequence"/>
</dbReference>
<dbReference type="EMBL" id="JAUTXU010000176">
    <property type="protein sequence ID" value="KAK3701231.1"/>
    <property type="molecule type" value="Genomic_DNA"/>
</dbReference>
<proteinExistence type="predicted"/>
<organism evidence="1 2">
    <name type="scientific">Vermiconidia calcicola</name>
    <dbReference type="NCBI Taxonomy" id="1690605"/>
    <lineage>
        <taxon>Eukaryota</taxon>
        <taxon>Fungi</taxon>
        <taxon>Dikarya</taxon>
        <taxon>Ascomycota</taxon>
        <taxon>Pezizomycotina</taxon>
        <taxon>Dothideomycetes</taxon>
        <taxon>Dothideomycetidae</taxon>
        <taxon>Mycosphaerellales</taxon>
        <taxon>Extremaceae</taxon>
        <taxon>Vermiconidia</taxon>
    </lineage>
</organism>
<accession>A0ACC3MRX5</accession>
<name>A0ACC3MRX5_9PEZI</name>
<evidence type="ECO:0000313" key="2">
    <source>
        <dbReference type="Proteomes" id="UP001281147"/>
    </source>
</evidence>
<evidence type="ECO:0000313" key="1">
    <source>
        <dbReference type="EMBL" id="KAK3701231.1"/>
    </source>
</evidence>
<reference evidence="1" key="1">
    <citation type="submission" date="2023-07" db="EMBL/GenBank/DDBJ databases">
        <title>Black Yeasts Isolated from many extreme environments.</title>
        <authorList>
            <person name="Coleine C."/>
            <person name="Stajich J.E."/>
            <person name="Selbmann L."/>
        </authorList>
    </citation>
    <scope>NUCLEOTIDE SEQUENCE</scope>
    <source>
        <strain evidence="1">CCFEE 5714</strain>
    </source>
</reference>
<gene>
    <name evidence="1" type="primary">MRPL10_2</name>
    <name evidence="1" type="ORF">LTR37_015610</name>
</gene>
<keyword evidence="2" id="KW-1185">Reference proteome</keyword>
<comment type="caution">
    <text evidence="1">The sequence shown here is derived from an EMBL/GenBank/DDBJ whole genome shotgun (WGS) entry which is preliminary data.</text>
</comment>